<dbReference type="Gene3D" id="3.40.50.2000">
    <property type="entry name" value="Glycogen Phosphorylase B"/>
    <property type="match status" value="2"/>
</dbReference>
<dbReference type="PANTHER" id="PTHR43174">
    <property type="entry name" value="UDP-N-ACETYLGLUCOSAMINE 2-EPIMERASE"/>
    <property type="match status" value="1"/>
</dbReference>
<organism evidence="3 4">
    <name type="scientific">Protaetiibacter intestinalis</name>
    <dbReference type="NCBI Taxonomy" id="2419774"/>
    <lineage>
        <taxon>Bacteria</taxon>
        <taxon>Bacillati</taxon>
        <taxon>Actinomycetota</taxon>
        <taxon>Actinomycetes</taxon>
        <taxon>Micrococcales</taxon>
        <taxon>Microbacteriaceae</taxon>
        <taxon>Protaetiibacter</taxon>
    </lineage>
</organism>
<proteinExistence type="inferred from homology"/>
<name>A0A387B3Z7_9MICO</name>
<evidence type="ECO:0000313" key="4">
    <source>
        <dbReference type="Proteomes" id="UP000278886"/>
    </source>
</evidence>
<dbReference type="OrthoDB" id="9803238at2"/>
<evidence type="ECO:0000313" key="3">
    <source>
        <dbReference type="EMBL" id="AYF98354.1"/>
    </source>
</evidence>
<dbReference type="AlphaFoldDB" id="A0A387B3Z7"/>
<dbReference type="KEGG" id="lyd:D7I47_08855"/>
<dbReference type="GO" id="GO:0016853">
    <property type="term" value="F:isomerase activity"/>
    <property type="evidence" value="ECO:0007669"/>
    <property type="project" value="UniProtKB-KW"/>
</dbReference>
<accession>A0A387B3Z7</accession>
<dbReference type="InterPro" id="IPR029767">
    <property type="entry name" value="WecB-like"/>
</dbReference>
<dbReference type="EMBL" id="CP032630">
    <property type="protein sequence ID" value="AYF98354.1"/>
    <property type="molecule type" value="Genomic_DNA"/>
</dbReference>
<feature type="domain" description="UDP-N-acetylglucosamine 2-epimerase" evidence="2">
    <location>
        <begin position="80"/>
        <end position="309"/>
    </location>
</feature>
<reference evidence="4" key="1">
    <citation type="submission" date="2018-09" db="EMBL/GenBank/DDBJ databases">
        <title>Genome sequencing of strain 2DFWR-13.</title>
        <authorList>
            <person name="Heo J."/>
            <person name="Kim S.-J."/>
            <person name="Kwon S.-W."/>
        </authorList>
    </citation>
    <scope>NUCLEOTIDE SEQUENCE [LARGE SCALE GENOMIC DNA]</scope>
    <source>
        <strain evidence="4">2DFWR-13</strain>
    </source>
</reference>
<dbReference type="InterPro" id="IPR003331">
    <property type="entry name" value="UDP_GlcNAc_Epimerase_2_dom"/>
</dbReference>
<keyword evidence="1" id="KW-0413">Isomerase</keyword>
<sequence>MIIFVYGTTAEAIKIAPVARRLAARGIAFQQWLTMQHTDSLREILPTLGLPQPDRIIADGNRGKPLKTKGDVVHWLWAVVRWVARNARTLRSELPDDTVIVVHGDTMTTVVGAWLARRIRVPSAHIEAGLRSGNWRHPFPEELDRRIVGHLATIHYPPSDEAAEHLRGRDNVVNTHRNTVVDAVLDQGEDATVGEPYGVVLLHRFEFISNPALVDETIGTIAEHAAVPLRLMVDAYSEGALREALDRHDKRGVFQPQPKLRHQEFIGLLKGAEFIVTDSGGIQAEAALLGVPTLIHRKATEQHEGIGANITLSQWDQSVVTRFLEEYEHHRVPLQVPEISPSDIIVEDLISRGFART</sequence>
<keyword evidence="4" id="KW-1185">Reference proteome</keyword>
<dbReference type="PANTHER" id="PTHR43174:SF1">
    <property type="entry name" value="UDP-N-ACETYLGLUCOSAMINE 2-EPIMERASE"/>
    <property type="match status" value="1"/>
</dbReference>
<dbReference type="RefSeq" id="WP_120762701.1">
    <property type="nucleotide sequence ID" value="NZ_CP032630.1"/>
</dbReference>
<dbReference type="SUPFAM" id="SSF53756">
    <property type="entry name" value="UDP-Glycosyltransferase/glycogen phosphorylase"/>
    <property type="match status" value="1"/>
</dbReference>
<evidence type="ECO:0000256" key="1">
    <source>
        <dbReference type="RuleBase" id="RU003513"/>
    </source>
</evidence>
<gene>
    <name evidence="3" type="ORF">D7I47_08855</name>
</gene>
<dbReference type="Proteomes" id="UP000278886">
    <property type="component" value="Chromosome"/>
</dbReference>
<dbReference type="Pfam" id="PF02350">
    <property type="entry name" value="Epimerase_2"/>
    <property type="match status" value="1"/>
</dbReference>
<comment type="similarity">
    <text evidence="1">Belongs to the UDP-N-acetylglucosamine 2-epimerase family.</text>
</comment>
<evidence type="ECO:0000259" key="2">
    <source>
        <dbReference type="Pfam" id="PF02350"/>
    </source>
</evidence>
<protein>
    <recommendedName>
        <fullName evidence="2">UDP-N-acetylglucosamine 2-epimerase domain-containing protein</fullName>
    </recommendedName>
</protein>